<gene>
    <name evidence="2" type="ORF">PG1C_04905</name>
</gene>
<dbReference type="EMBL" id="CP010554">
    <property type="protein sequence ID" value="AJP47977.1"/>
    <property type="molecule type" value="Genomic_DNA"/>
</dbReference>
<dbReference type="AlphaFoldDB" id="A0A0C5IYZ5"/>
<reference evidence="2 3" key="1">
    <citation type="journal article" date="2015" name="Genome Announc.">
        <title>Complete Genome Sequence of a Novel Bacterium within the Family Rhodocyclaceae That Degrades Polycyclic Aromatic Hydrocarbons.</title>
        <authorList>
            <person name="Singleton D.R."/>
            <person name="Dickey A.N."/>
            <person name="Scholl E.H."/>
            <person name="Wright F.A."/>
            <person name="Aitken M.D."/>
        </authorList>
    </citation>
    <scope>NUCLEOTIDE SEQUENCE [LARGE SCALE GENOMIC DNA]</scope>
    <source>
        <strain evidence="3">PG1-Ca6</strain>
    </source>
</reference>
<proteinExistence type="predicted"/>
<organism evidence="2 3">
    <name type="scientific">Rugosibacter aromaticivorans</name>
    <dbReference type="NCBI Taxonomy" id="1565605"/>
    <lineage>
        <taxon>Bacteria</taxon>
        <taxon>Pseudomonadati</taxon>
        <taxon>Pseudomonadota</taxon>
        <taxon>Betaproteobacteria</taxon>
        <taxon>Nitrosomonadales</taxon>
        <taxon>Sterolibacteriaceae</taxon>
        <taxon>Rugosibacter</taxon>
    </lineage>
</organism>
<keyword evidence="3" id="KW-1185">Reference proteome</keyword>
<feature type="region of interest" description="Disordered" evidence="1">
    <location>
        <begin position="52"/>
        <end position="84"/>
    </location>
</feature>
<name>A0A0C5IYZ5_9PROT</name>
<accession>A0A0C5IYZ5</accession>
<evidence type="ECO:0000313" key="3">
    <source>
        <dbReference type="Proteomes" id="UP000061603"/>
    </source>
</evidence>
<evidence type="ECO:0000313" key="2">
    <source>
        <dbReference type="EMBL" id="AJP47977.1"/>
    </source>
</evidence>
<sequence length="84" mass="9526">MSSIRIVVKIPTGTYPELIADLNQVSPRERAERLRLLAMIGLRDLRQTGLRSQPQFHPLHTINEKPTDSKVPASSLIRKLTQNL</sequence>
<dbReference type="HOGENOM" id="CLU_2525290_0_0_4"/>
<dbReference type="KEGG" id="rbu:PG1C_04905"/>
<protein>
    <submittedName>
        <fullName evidence="2">Uncharacterized protein</fullName>
    </submittedName>
</protein>
<dbReference type="Proteomes" id="UP000061603">
    <property type="component" value="Chromosome"/>
</dbReference>
<evidence type="ECO:0000256" key="1">
    <source>
        <dbReference type="SAM" id="MobiDB-lite"/>
    </source>
</evidence>